<name>A0A383BWG6_9ZZZZ</name>
<dbReference type="SUPFAM" id="SSF53850">
    <property type="entry name" value="Periplasmic binding protein-like II"/>
    <property type="match status" value="1"/>
</dbReference>
<gene>
    <name evidence="2" type="ORF">METZ01_LOCUS477055</name>
</gene>
<dbReference type="EMBL" id="UINC01203786">
    <property type="protein sequence ID" value="SVE24201.1"/>
    <property type="molecule type" value="Genomic_DNA"/>
</dbReference>
<dbReference type="InterPro" id="IPR000914">
    <property type="entry name" value="SBP_5_dom"/>
</dbReference>
<feature type="non-terminal residue" evidence="2">
    <location>
        <position position="1"/>
    </location>
</feature>
<accession>A0A383BWG6</accession>
<feature type="non-terminal residue" evidence="2">
    <location>
        <position position="243"/>
    </location>
</feature>
<dbReference type="Pfam" id="PF00496">
    <property type="entry name" value="SBP_bac_5"/>
    <property type="match status" value="1"/>
</dbReference>
<dbReference type="GO" id="GO:0015833">
    <property type="term" value="P:peptide transport"/>
    <property type="evidence" value="ECO:0007669"/>
    <property type="project" value="TreeGrafter"/>
</dbReference>
<dbReference type="PANTHER" id="PTHR30290">
    <property type="entry name" value="PERIPLASMIC BINDING COMPONENT OF ABC TRANSPORTER"/>
    <property type="match status" value="1"/>
</dbReference>
<evidence type="ECO:0000259" key="1">
    <source>
        <dbReference type="Pfam" id="PF00496"/>
    </source>
</evidence>
<sequence length="243" mass="26948">NIAATGPWQITSHSSGQYWQMSAVQNHWRQTPYFDELVYWTIPEESVRLAAFQAGQLDSFAMAFDSITTVESTPGAEVVRWPNAGQAGLNFYGQIYGLDKDGNEYEFYDPTLAWVSSDLDTDSQAWKDAVNVRKALNLAIDRQTIVDTILSGFGAAQSIRDWMGHDSRANPDWYYPYDPELAKNMLAEAGYPDGFAITLTPAIRGAPGEVEACGAVAQYWEDIGVDVTIQNVPYATIRPSLIT</sequence>
<dbReference type="InterPro" id="IPR039424">
    <property type="entry name" value="SBP_5"/>
</dbReference>
<dbReference type="AlphaFoldDB" id="A0A383BWG6"/>
<feature type="domain" description="Solute-binding protein family 5" evidence="1">
    <location>
        <begin position="2"/>
        <end position="235"/>
    </location>
</feature>
<organism evidence="2">
    <name type="scientific">marine metagenome</name>
    <dbReference type="NCBI Taxonomy" id="408172"/>
    <lineage>
        <taxon>unclassified sequences</taxon>
        <taxon>metagenomes</taxon>
        <taxon>ecological metagenomes</taxon>
    </lineage>
</organism>
<reference evidence="2" key="1">
    <citation type="submission" date="2018-05" db="EMBL/GenBank/DDBJ databases">
        <authorList>
            <person name="Lanie J.A."/>
            <person name="Ng W.-L."/>
            <person name="Kazmierczak K.M."/>
            <person name="Andrzejewski T.M."/>
            <person name="Davidsen T.M."/>
            <person name="Wayne K.J."/>
            <person name="Tettelin H."/>
            <person name="Glass J.I."/>
            <person name="Rusch D."/>
            <person name="Podicherti R."/>
            <person name="Tsui H.-C.T."/>
            <person name="Winkler M.E."/>
        </authorList>
    </citation>
    <scope>NUCLEOTIDE SEQUENCE</scope>
</reference>
<proteinExistence type="predicted"/>
<dbReference type="Gene3D" id="3.40.190.10">
    <property type="entry name" value="Periplasmic binding protein-like II"/>
    <property type="match status" value="1"/>
</dbReference>
<dbReference type="GO" id="GO:1904680">
    <property type="term" value="F:peptide transmembrane transporter activity"/>
    <property type="evidence" value="ECO:0007669"/>
    <property type="project" value="TreeGrafter"/>
</dbReference>
<dbReference type="Gene3D" id="3.10.105.10">
    <property type="entry name" value="Dipeptide-binding Protein, Domain 3"/>
    <property type="match status" value="1"/>
</dbReference>
<evidence type="ECO:0000313" key="2">
    <source>
        <dbReference type="EMBL" id="SVE24201.1"/>
    </source>
</evidence>
<protein>
    <recommendedName>
        <fullName evidence="1">Solute-binding protein family 5 domain-containing protein</fullName>
    </recommendedName>
</protein>